<evidence type="ECO:0000256" key="6">
    <source>
        <dbReference type="ARBA" id="ARBA00022692"/>
    </source>
</evidence>
<keyword evidence="10 13" id="KW-0408">Iron</keyword>
<evidence type="ECO:0000256" key="12">
    <source>
        <dbReference type="ARBA" id="ARBA00023136"/>
    </source>
</evidence>
<dbReference type="PROSITE" id="PS00086">
    <property type="entry name" value="CYTOCHROME_P450"/>
    <property type="match status" value="1"/>
</dbReference>
<dbReference type="FunFam" id="1.10.630.10:FF:000097">
    <property type="entry name" value="Cytochrome P-450 19"/>
    <property type="match status" value="1"/>
</dbReference>
<comment type="similarity">
    <text evidence="4 14">Belongs to the cytochrome P450 family.</text>
</comment>
<reference evidence="16 17" key="1">
    <citation type="submission" date="2024-11" db="EMBL/GenBank/DDBJ databases">
        <title>A near-complete genome assembly of Cinchona calisaya.</title>
        <authorList>
            <person name="Lian D.C."/>
            <person name="Zhao X.W."/>
            <person name="Wei L."/>
        </authorList>
    </citation>
    <scope>NUCLEOTIDE SEQUENCE [LARGE SCALE GENOMIC DNA]</scope>
    <source>
        <tissue evidence="16">Nenye</tissue>
    </source>
</reference>
<evidence type="ECO:0000256" key="10">
    <source>
        <dbReference type="ARBA" id="ARBA00023004"/>
    </source>
</evidence>
<keyword evidence="11 14" id="KW-0503">Monooxygenase</keyword>
<sequence length="509" mass="58578">MENSWMFLALALLVALAFLSKISSHKRPKPKHPSGPKPWPIIGNLNLLGSIPHQSLHLLANKYGEIMQLKFGSSPVIVASSPEMAKQFLKTHDSIFASRPATAAGKYTGYNYSDVTWAPYGPYWRQARRIYLTEIFNPKRLETFESLRVEERRAFINCIFASTGKPLVLRDHLFHLTLLTMSKMVLSNKYFAQSPHSDPSSIITFEKFQEMIDKWFFLGGVFNIGDWIPWLDIFDLQGYVKQMKELYKNFDRFHSYVIDDHAKRKQGREFVPKDMVDILLQLAEDPKLEVKLTRDHIKGLIQDLLAGGTDTSSTTVEWAMNELLKQPHLIRKATEELDRVIGRDRWVEEDDYSKLPFIEAIIKETLRLHPLATLLAPHYAIEDCTVAGYDISKGTTVFVNVWSIGRNPMYWDAPEQFMPERFLGKNIDMKGQNFALLPFGSGRRRCPGYNLGLKLVRSMLANLLHGFNWKLPNDMKPEDICMQEQYGLTTHPKISLTMIAEPRLPTHLY</sequence>
<name>A0ABD2YAL5_9GENT</name>
<dbReference type="Pfam" id="PF00067">
    <property type="entry name" value="p450"/>
    <property type="match status" value="1"/>
</dbReference>
<comment type="caution">
    <text evidence="16">The sequence shown here is derived from an EMBL/GenBank/DDBJ whole genome shotgun (WGS) entry which is preliminary data.</text>
</comment>
<dbReference type="Proteomes" id="UP001630127">
    <property type="component" value="Unassembled WGS sequence"/>
</dbReference>
<gene>
    <name evidence="16" type="ORF">ACH5RR_033879</name>
</gene>
<feature type="chain" id="PRO_5044883386" description="Flavonoid 3'-monooxygenase-like" evidence="15">
    <location>
        <begin position="25"/>
        <end position="509"/>
    </location>
</feature>
<evidence type="ECO:0000256" key="14">
    <source>
        <dbReference type="RuleBase" id="RU000461"/>
    </source>
</evidence>
<dbReference type="PANTHER" id="PTHR47944:SF5">
    <property type="entry name" value="CYTOCHROME P450 71A1-LIKE"/>
    <property type="match status" value="1"/>
</dbReference>
<dbReference type="Gene3D" id="1.10.630.10">
    <property type="entry name" value="Cytochrome P450"/>
    <property type="match status" value="1"/>
</dbReference>
<dbReference type="PANTHER" id="PTHR47944">
    <property type="entry name" value="CYTOCHROME P450 98A9"/>
    <property type="match status" value="1"/>
</dbReference>
<evidence type="ECO:0008006" key="18">
    <source>
        <dbReference type="Google" id="ProtNLM"/>
    </source>
</evidence>
<feature type="binding site" description="axial binding residue" evidence="13">
    <location>
        <position position="446"/>
    </location>
    <ligand>
        <name>heme</name>
        <dbReference type="ChEBI" id="CHEBI:30413"/>
    </ligand>
    <ligandPart>
        <name>Fe</name>
        <dbReference type="ChEBI" id="CHEBI:18248"/>
    </ligandPart>
</feature>
<evidence type="ECO:0000313" key="16">
    <source>
        <dbReference type="EMBL" id="KAL3504038.1"/>
    </source>
</evidence>
<evidence type="ECO:0000256" key="5">
    <source>
        <dbReference type="ARBA" id="ARBA00022617"/>
    </source>
</evidence>
<dbReference type="InterPro" id="IPR017972">
    <property type="entry name" value="Cyt_P450_CS"/>
</dbReference>
<dbReference type="InterPro" id="IPR036396">
    <property type="entry name" value="Cyt_P450_sf"/>
</dbReference>
<evidence type="ECO:0000256" key="7">
    <source>
        <dbReference type="ARBA" id="ARBA00022723"/>
    </source>
</evidence>
<evidence type="ECO:0000256" key="3">
    <source>
        <dbReference type="ARBA" id="ARBA00004913"/>
    </source>
</evidence>
<comment type="subcellular location">
    <subcellularLocation>
        <location evidence="2">Membrane</location>
        <topology evidence="2">Single-pass membrane protein</topology>
    </subcellularLocation>
</comment>
<comment type="cofactor">
    <cofactor evidence="1 13">
        <name>heme</name>
        <dbReference type="ChEBI" id="CHEBI:30413"/>
    </cofactor>
</comment>
<keyword evidence="7 13" id="KW-0479">Metal-binding</keyword>
<evidence type="ECO:0000256" key="11">
    <source>
        <dbReference type="ARBA" id="ARBA00023033"/>
    </source>
</evidence>
<evidence type="ECO:0000256" key="1">
    <source>
        <dbReference type="ARBA" id="ARBA00001971"/>
    </source>
</evidence>
<evidence type="ECO:0000256" key="8">
    <source>
        <dbReference type="ARBA" id="ARBA00022989"/>
    </source>
</evidence>
<dbReference type="GO" id="GO:0016020">
    <property type="term" value="C:membrane"/>
    <property type="evidence" value="ECO:0007669"/>
    <property type="project" value="UniProtKB-SubCell"/>
</dbReference>
<evidence type="ECO:0000256" key="15">
    <source>
        <dbReference type="SAM" id="SignalP"/>
    </source>
</evidence>
<organism evidence="16 17">
    <name type="scientific">Cinchona calisaya</name>
    <dbReference type="NCBI Taxonomy" id="153742"/>
    <lineage>
        <taxon>Eukaryota</taxon>
        <taxon>Viridiplantae</taxon>
        <taxon>Streptophyta</taxon>
        <taxon>Embryophyta</taxon>
        <taxon>Tracheophyta</taxon>
        <taxon>Spermatophyta</taxon>
        <taxon>Magnoliopsida</taxon>
        <taxon>eudicotyledons</taxon>
        <taxon>Gunneridae</taxon>
        <taxon>Pentapetalae</taxon>
        <taxon>asterids</taxon>
        <taxon>lamiids</taxon>
        <taxon>Gentianales</taxon>
        <taxon>Rubiaceae</taxon>
        <taxon>Cinchonoideae</taxon>
        <taxon>Cinchoneae</taxon>
        <taxon>Cinchona</taxon>
    </lineage>
</organism>
<feature type="signal peptide" evidence="15">
    <location>
        <begin position="1"/>
        <end position="24"/>
    </location>
</feature>
<keyword evidence="6" id="KW-0812">Transmembrane</keyword>
<protein>
    <recommendedName>
        <fullName evidence="18">Flavonoid 3'-monooxygenase-like</fullName>
    </recommendedName>
</protein>
<dbReference type="EMBL" id="JBJUIK010000014">
    <property type="protein sequence ID" value="KAL3504038.1"/>
    <property type="molecule type" value="Genomic_DNA"/>
</dbReference>
<evidence type="ECO:0000256" key="4">
    <source>
        <dbReference type="ARBA" id="ARBA00010617"/>
    </source>
</evidence>
<keyword evidence="15" id="KW-0732">Signal</keyword>
<evidence type="ECO:0000313" key="17">
    <source>
        <dbReference type="Proteomes" id="UP001630127"/>
    </source>
</evidence>
<keyword evidence="12" id="KW-0472">Membrane</keyword>
<evidence type="ECO:0000256" key="13">
    <source>
        <dbReference type="PIRSR" id="PIRSR602401-1"/>
    </source>
</evidence>
<dbReference type="AlphaFoldDB" id="A0ABD2YAL5"/>
<dbReference type="InterPro" id="IPR001128">
    <property type="entry name" value="Cyt_P450"/>
</dbReference>
<keyword evidence="8" id="KW-1133">Transmembrane helix</keyword>
<keyword evidence="17" id="KW-1185">Reference proteome</keyword>
<keyword evidence="9 14" id="KW-0560">Oxidoreductase</keyword>
<comment type="pathway">
    <text evidence="3">Alkaloid biosynthesis.</text>
</comment>
<dbReference type="SUPFAM" id="SSF48264">
    <property type="entry name" value="Cytochrome P450"/>
    <property type="match status" value="1"/>
</dbReference>
<evidence type="ECO:0000256" key="9">
    <source>
        <dbReference type="ARBA" id="ARBA00023002"/>
    </source>
</evidence>
<proteinExistence type="inferred from homology"/>
<evidence type="ECO:0000256" key="2">
    <source>
        <dbReference type="ARBA" id="ARBA00004167"/>
    </source>
</evidence>
<dbReference type="GO" id="GO:0046872">
    <property type="term" value="F:metal ion binding"/>
    <property type="evidence" value="ECO:0007669"/>
    <property type="project" value="UniProtKB-KW"/>
</dbReference>
<dbReference type="GO" id="GO:0004497">
    <property type="term" value="F:monooxygenase activity"/>
    <property type="evidence" value="ECO:0007669"/>
    <property type="project" value="UniProtKB-KW"/>
</dbReference>
<accession>A0ABD2YAL5</accession>
<dbReference type="CDD" id="cd20618">
    <property type="entry name" value="CYP71_clan"/>
    <property type="match status" value="1"/>
</dbReference>
<dbReference type="PRINTS" id="PR00385">
    <property type="entry name" value="P450"/>
</dbReference>
<dbReference type="PRINTS" id="PR00463">
    <property type="entry name" value="EP450I"/>
</dbReference>
<dbReference type="InterPro" id="IPR002401">
    <property type="entry name" value="Cyt_P450_E_grp-I"/>
</dbReference>
<keyword evidence="5 13" id="KW-0349">Heme</keyword>